<dbReference type="EMBL" id="CP018799">
    <property type="protein sequence ID" value="ATX80689.1"/>
    <property type="molecule type" value="Genomic_DNA"/>
</dbReference>
<keyword evidence="2" id="KW-1185">Reference proteome</keyword>
<dbReference type="KEGG" id="maes:Ga0123461_2287"/>
<dbReference type="Proteomes" id="UP000231701">
    <property type="component" value="Chromosome"/>
</dbReference>
<reference evidence="1 2" key="1">
    <citation type="submission" date="2016-12" db="EMBL/GenBank/DDBJ databases">
        <title>Isolation and genomic insights into novel planktonic Zetaproteobacteria from stratified waters of the Chesapeake Bay.</title>
        <authorList>
            <person name="McAllister S.M."/>
            <person name="Kato S."/>
            <person name="Chan C.S."/>
            <person name="Chiu B.K."/>
            <person name="Field E.K."/>
        </authorList>
    </citation>
    <scope>NUCLEOTIDE SEQUENCE [LARGE SCALE GENOMIC DNA]</scope>
    <source>
        <strain evidence="1 2">CP-5</strain>
    </source>
</reference>
<accession>A0A2K8L392</accession>
<gene>
    <name evidence="1" type="ORF">Ga0123461_2287</name>
</gene>
<name>A0A2K8L392_MARES</name>
<dbReference type="AlphaFoldDB" id="A0A2K8L392"/>
<evidence type="ECO:0000313" key="1">
    <source>
        <dbReference type="EMBL" id="ATX80689.1"/>
    </source>
</evidence>
<proteinExistence type="predicted"/>
<evidence type="ECO:0000313" key="2">
    <source>
        <dbReference type="Proteomes" id="UP000231701"/>
    </source>
</evidence>
<organism evidence="1 2">
    <name type="scientific">Mariprofundus aestuarium</name>
    <dbReference type="NCBI Taxonomy" id="1921086"/>
    <lineage>
        <taxon>Bacteria</taxon>
        <taxon>Pseudomonadati</taxon>
        <taxon>Pseudomonadota</taxon>
        <taxon>Candidatius Mariprofundia</taxon>
        <taxon>Mariprofundales</taxon>
        <taxon>Mariprofundaceae</taxon>
        <taxon>Mariprofundus</taxon>
    </lineage>
</organism>
<dbReference type="RefSeq" id="WP_157819324.1">
    <property type="nucleotide sequence ID" value="NZ_CP018799.1"/>
</dbReference>
<dbReference type="OrthoDB" id="5769175at2"/>
<protein>
    <submittedName>
        <fullName evidence="1">Uncharacterized protein</fullName>
    </submittedName>
</protein>
<sequence>MQAVSSIAFAPPVASTPLKGKQVLPKSVPVQQLAPPKESDKPSGLWESDKFSFRDFIDMINPLQHLPVVSTIYRKLTGDEIGDGPRMVGGAIFGGVLGSWISGLASAVANVFSSRTTGKDVGDHVLELAQSATEANSGSGTQAATVNSPSVALMHPVGIQSPDLRKVDAALSVPELTNVQETRAAPVAQAVAEVARSASQREHRQMLAAIGQYKQQMIVDDLTQETHIWA</sequence>